<dbReference type="Pfam" id="PF22486">
    <property type="entry name" value="MATH_2"/>
    <property type="match status" value="1"/>
</dbReference>
<gene>
    <name evidence="4" type="ORF">ERUC_LOCUS26517</name>
</gene>
<dbReference type="PROSITE" id="PS50144">
    <property type="entry name" value="MATH"/>
    <property type="match status" value="1"/>
</dbReference>
<comment type="caution">
    <text evidence="4">The sequence shown here is derived from an EMBL/GenBank/DDBJ whole genome shotgun (WGS) entry which is preliminary data.</text>
</comment>
<dbReference type="CDD" id="cd00121">
    <property type="entry name" value="MATH"/>
    <property type="match status" value="1"/>
</dbReference>
<evidence type="ECO:0000259" key="3">
    <source>
        <dbReference type="PROSITE" id="PS50144"/>
    </source>
</evidence>
<evidence type="ECO:0000313" key="5">
    <source>
        <dbReference type="Proteomes" id="UP001642260"/>
    </source>
</evidence>
<protein>
    <recommendedName>
        <fullName evidence="3">MATH domain-containing protein</fullName>
    </recommendedName>
</protein>
<dbReference type="AlphaFoldDB" id="A0ABC8KXV1"/>
<feature type="region of interest" description="Disordered" evidence="2">
    <location>
        <begin position="187"/>
        <end position="248"/>
    </location>
</feature>
<accession>A0ABC8KXV1</accession>
<name>A0ABC8KXV1_ERUVS</name>
<dbReference type="Proteomes" id="UP001642260">
    <property type="component" value="Unassembled WGS sequence"/>
</dbReference>
<dbReference type="InterPro" id="IPR002083">
    <property type="entry name" value="MATH/TRAF_dom"/>
</dbReference>
<dbReference type="SUPFAM" id="SSF49599">
    <property type="entry name" value="TRAF domain-like"/>
    <property type="match status" value="1"/>
</dbReference>
<dbReference type="InterPro" id="IPR008974">
    <property type="entry name" value="TRAF-like"/>
</dbReference>
<feature type="compositionally biased region" description="Acidic residues" evidence="2">
    <location>
        <begin position="199"/>
        <end position="233"/>
    </location>
</feature>
<sequence>MGEQMEKKFTWVSQNLSYCQSNKCFSRPFSLAGCNWYLSASPSDYDKGDYLCLNLELEPESLTRGWSRDVKFTFTLVNKGWRYTNKTLGMQRCFDAKNNVHGFEEFLPLSKLWDTRERFMVNYRLIVIAEIHVLPAIAVTNEPVKSITEPLNCKVENQPVANASAIRPQGDSSCQVVQTVETVSKENLHVNDVVANDDSAGEGSDDDDDTSEEASDGGDSSEEKLDDDYDEDGPLSRSNALEDVSPTMGNHVVSCNGLAAEAEVSNAPKEDIGDEASSLVSNDSARNENSGGRGFNNVVSVTETGSSVLKEIQPVKETTDVNGFEVFSSQVELVSYIFKRHPDIALGFRPKNQEIRRAYMNELLSLIETLCQSPEKLSEDDLRNADDTLADLVDVGFKLDWLKIKLNEVTEKKMEQGSEARLKAVDEELQKLKLMFLDLETQVQMEKAEALAARAPLSFNDVVY</sequence>
<feature type="compositionally biased region" description="Polar residues" evidence="2">
    <location>
        <begin position="278"/>
        <end position="290"/>
    </location>
</feature>
<feature type="region of interest" description="Disordered" evidence="2">
    <location>
        <begin position="266"/>
        <end position="298"/>
    </location>
</feature>
<keyword evidence="1" id="KW-0175">Coiled coil</keyword>
<keyword evidence="5" id="KW-1185">Reference proteome</keyword>
<dbReference type="PANTHER" id="PTHR46236:SF8">
    <property type="entry name" value="UBIQUITIN-SPECIFIC PROTEASE FAMILY C19-RELATED PROTEIN"/>
    <property type="match status" value="1"/>
</dbReference>
<dbReference type="PANTHER" id="PTHR46236">
    <property type="entry name" value="TRAF-LIKE SUPERFAMILY PROTEIN"/>
    <property type="match status" value="1"/>
</dbReference>
<proteinExistence type="predicted"/>
<dbReference type="EMBL" id="CAKOAT010293821">
    <property type="protein sequence ID" value="CAH8360761.1"/>
    <property type="molecule type" value="Genomic_DNA"/>
</dbReference>
<feature type="domain" description="MATH" evidence="3">
    <location>
        <begin position="6"/>
        <end position="131"/>
    </location>
</feature>
<evidence type="ECO:0000313" key="4">
    <source>
        <dbReference type="EMBL" id="CAH8360761.1"/>
    </source>
</evidence>
<organism evidence="4 5">
    <name type="scientific">Eruca vesicaria subsp. sativa</name>
    <name type="common">Garden rocket</name>
    <name type="synonym">Eruca sativa</name>
    <dbReference type="NCBI Taxonomy" id="29727"/>
    <lineage>
        <taxon>Eukaryota</taxon>
        <taxon>Viridiplantae</taxon>
        <taxon>Streptophyta</taxon>
        <taxon>Embryophyta</taxon>
        <taxon>Tracheophyta</taxon>
        <taxon>Spermatophyta</taxon>
        <taxon>Magnoliopsida</taxon>
        <taxon>eudicotyledons</taxon>
        <taxon>Gunneridae</taxon>
        <taxon>Pentapetalae</taxon>
        <taxon>rosids</taxon>
        <taxon>malvids</taxon>
        <taxon>Brassicales</taxon>
        <taxon>Brassicaceae</taxon>
        <taxon>Brassiceae</taxon>
        <taxon>Eruca</taxon>
    </lineage>
</organism>
<evidence type="ECO:0000256" key="1">
    <source>
        <dbReference type="ARBA" id="ARBA00023054"/>
    </source>
</evidence>
<dbReference type="InterPro" id="IPR050804">
    <property type="entry name" value="MCC"/>
</dbReference>
<evidence type="ECO:0000256" key="2">
    <source>
        <dbReference type="SAM" id="MobiDB-lite"/>
    </source>
</evidence>
<dbReference type="Gene3D" id="2.60.210.10">
    <property type="entry name" value="Apoptosis, Tumor Necrosis Factor Receptor Associated Protein 2, Chain A"/>
    <property type="match status" value="1"/>
</dbReference>
<dbReference type="SMART" id="SM00061">
    <property type="entry name" value="MATH"/>
    <property type="match status" value="1"/>
</dbReference>
<reference evidence="4 5" key="1">
    <citation type="submission" date="2022-03" db="EMBL/GenBank/DDBJ databases">
        <authorList>
            <person name="Macdonald S."/>
            <person name="Ahmed S."/>
            <person name="Newling K."/>
        </authorList>
    </citation>
    <scope>NUCLEOTIDE SEQUENCE [LARGE SCALE GENOMIC DNA]</scope>
</reference>